<organism evidence="2 3">
    <name type="scientific">Chitinophaga rupis</name>
    <dbReference type="NCBI Taxonomy" id="573321"/>
    <lineage>
        <taxon>Bacteria</taxon>
        <taxon>Pseudomonadati</taxon>
        <taxon>Bacteroidota</taxon>
        <taxon>Chitinophagia</taxon>
        <taxon>Chitinophagales</taxon>
        <taxon>Chitinophagaceae</taxon>
        <taxon>Chitinophaga</taxon>
    </lineage>
</organism>
<keyword evidence="3" id="KW-1185">Reference proteome</keyword>
<dbReference type="GO" id="GO:0004497">
    <property type="term" value="F:monooxygenase activity"/>
    <property type="evidence" value="ECO:0007669"/>
    <property type="project" value="UniProtKB-KW"/>
</dbReference>
<dbReference type="OrthoDB" id="678044at2"/>
<dbReference type="STRING" id="573321.SAMN04488505_108231"/>
<name>A0A1H8EA21_9BACT</name>
<dbReference type="Proteomes" id="UP000198984">
    <property type="component" value="Unassembled WGS sequence"/>
</dbReference>
<dbReference type="Gene3D" id="3.30.70.100">
    <property type="match status" value="1"/>
</dbReference>
<evidence type="ECO:0000313" key="2">
    <source>
        <dbReference type="EMBL" id="SEN16276.1"/>
    </source>
</evidence>
<sequence>MSNDSKPVTVLITSRIKPGKMETAKFELDTVIKTVIERESACQGIQVYDNPDDPQQLLIIEKWNSKDIFLGPHMQEPHMIAFMKVAESFLDGKAAFTFWNEVLSTT</sequence>
<feature type="domain" description="ABM" evidence="1">
    <location>
        <begin position="8"/>
        <end position="98"/>
    </location>
</feature>
<dbReference type="Pfam" id="PF03992">
    <property type="entry name" value="ABM"/>
    <property type="match status" value="1"/>
</dbReference>
<dbReference type="AlphaFoldDB" id="A0A1H8EA21"/>
<reference evidence="2 3" key="1">
    <citation type="submission" date="2016-10" db="EMBL/GenBank/DDBJ databases">
        <authorList>
            <person name="de Groot N.N."/>
        </authorList>
    </citation>
    <scope>NUCLEOTIDE SEQUENCE [LARGE SCALE GENOMIC DNA]</scope>
    <source>
        <strain evidence="2 3">DSM 21039</strain>
    </source>
</reference>
<dbReference type="RefSeq" id="WP_089918953.1">
    <property type="nucleotide sequence ID" value="NZ_FOBB01000008.1"/>
</dbReference>
<accession>A0A1H8EA21</accession>
<dbReference type="InterPro" id="IPR011008">
    <property type="entry name" value="Dimeric_a/b-barrel"/>
</dbReference>
<keyword evidence="2" id="KW-0560">Oxidoreductase</keyword>
<evidence type="ECO:0000259" key="1">
    <source>
        <dbReference type="PROSITE" id="PS51725"/>
    </source>
</evidence>
<dbReference type="EMBL" id="FOBB01000008">
    <property type="protein sequence ID" value="SEN16276.1"/>
    <property type="molecule type" value="Genomic_DNA"/>
</dbReference>
<evidence type="ECO:0000313" key="3">
    <source>
        <dbReference type="Proteomes" id="UP000198984"/>
    </source>
</evidence>
<proteinExistence type="predicted"/>
<dbReference type="PROSITE" id="PS51725">
    <property type="entry name" value="ABM"/>
    <property type="match status" value="1"/>
</dbReference>
<gene>
    <name evidence="2" type="ORF">SAMN04488505_108231</name>
</gene>
<dbReference type="InterPro" id="IPR007138">
    <property type="entry name" value="ABM_dom"/>
</dbReference>
<dbReference type="SUPFAM" id="SSF54909">
    <property type="entry name" value="Dimeric alpha+beta barrel"/>
    <property type="match status" value="1"/>
</dbReference>
<keyword evidence="2" id="KW-0503">Monooxygenase</keyword>
<protein>
    <submittedName>
        <fullName evidence="2">Quinol monooxygenase YgiN</fullName>
    </submittedName>
</protein>